<reference evidence="4 5" key="2">
    <citation type="submission" date="2024-10" db="EMBL/GenBank/DDBJ databases">
        <authorList>
            <person name="Ryan C."/>
        </authorList>
    </citation>
    <scope>NUCLEOTIDE SEQUENCE [LARGE SCALE GENOMIC DNA]</scope>
</reference>
<evidence type="ECO:0000313" key="4">
    <source>
        <dbReference type="EMBL" id="CAL4998337.1"/>
    </source>
</evidence>
<keyword evidence="5" id="KW-1185">Reference proteome</keyword>
<sequence>MAPFNPNNSRRKAINTSSPAERGVAKRSLRKRTRGGTRSSGPTDESSSQDRLSALPQDMLFYILTLVSLHDAARIAVLSKEWWHLFSECQSDTIDDKYVCPERPRLETSLRCHLWEQRSHRISGALFDSYIKDRPIRRLIIKQTLPSSEEISYWLNMLSLDAVVEEIVLEMPCPELFLPHFIFNCSSLRTLSLSNFRWPHIGGPYGVSASYIPSWTFPVLAELTLRLMDMTVHNVMDFLRRCPALLSLSLCFPRRGGSLIIRCKNLLSLTIDGGNKSANYNSVGVEEAPKLERLLTRPPNLKLGVAARGAMPRLHTAGVFQKYGLQVVWEQLRTVALITNLDDSSEVQQTIMSLHNMPNLETFHMQMKNGPSDAKGKSTSFEKIAGGPIKCLESSLNKVVLRVQYMSRRKLEFANFLLGAAKVLKSMLICNNRMGGELLHPESRGSPGAQVVFLQNNKYTLELNTSASNYKLADPFML</sequence>
<feature type="domain" description="F-box/LRR-repeat protein 15/At3g58940/PEG3-like LRR" evidence="3">
    <location>
        <begin position="153"/>
        <end position="320"/>
    </location>
</feature>
<feature type="domain" description="FBD" evidence="2">
    <location>
        <begin position="387"/>
        <end position="429"/>
    </location>
</feature>
<reference evidence="5" key="1">
    <citation type="submission" date="2024-06" db="EMBL/GenBank/DDBJ databases">
        <authorList>
            <person name="Ryan C."/>
        </authorList>
    </citation>
    <scope>NUCLEOTIDE SEQUENCE [LARGE SCALE GENOMIC DNA]</scope>
</reference>
<feature type="region of interest" description="Disordered" evidence="1">
    <location>
        <begin position="1"/>
        <end position="50"/>
    </location>
</feature>
<feature type="compositionally biased region" description="Basic residues" evidence="1">
    <location>
        <begin position="25"/>
        <end position="35"/>
    </location>
</feature>
<dbReference type="AlphaFoldDB" id="A0ABC9BC79"/>
<evidence type="ECO:0000259" key="2">
    <source>
        <dbReference type="Pfam" id="PF08387"/>
    </source>
</evidence>
<dbReference type="InterPro" id="IPR006566">
    <property type="entry name" value="FBD"/>
</dbReference>
<dbReference type="InterPro" id="IPR055411">
    <property type="entry name" value="LRR_FXL15/At3g58940/PEG3-like"/>
</dbReference>
<dbReference type="InterPro" id="IPR055302">
    <property type="entry name" value="F-box_dom-containing"/>
</dbReference>
<protein>
    <recommendedName>
        <fullName evidence="6">F-box domain-containing protein</fullName>
    </recommendedName>
</protein>
<accession>A0ABC9BC79</accession>
<dbReference type="EMBL" id="OZ075135">
    <property type="protein sequence ID" value="CAL4998337.1"/>
    <property type="molecule type" value="Genomic_DNA"/>
</dbReference>
<evidence type="ECO:0008006" key="6">
    <source>
        <dbReference type="Google" id="ProtNLM"/>
    </source>
</evidence>
<evidence type="ECO:0000259" key="3">
    <source>
        <dbReference type="Pfam" id="PF24758"/>
    </source>
</evidence>
<dbReference type="InterPro" id="IPR032675">
    <property type="entry name" value="LRR_dom_sf"/>
</dbReference>
<organism evidence="4 5">
    <name type="scientific">Urochloa decumbens</name>
    <dbReference type="NCBI Taxonomy" id="240449"/>
    <lineage>
        <taxon>Eukaryota</taxon>
        <taxon>Viridiplantae</taxon>
        <taxon>Streptophyta</taxon>
        <taxon>Embryophyta</taxon>
        <taxon>Tracheophyta</taxon>
        <taxon>Spermatophyta</taxon>
        <taxon>Magnoliopsida</taxon>
        <taxon>Liliopsida</taxon>
        <taxon>Poales</taxon>
        <taxon>Poaceae</taxon>
        <taxon>PACMAD clade</taxon>
        <taxon>Panicoideae</taxon>
        <taxon>Panicodae</taxon>
        <taxon>Paniceae</taxon>
        <taxon>Melinidinae</taxon>
        <taxon>Urochloa</taxon>
    </lineage>
</organism>
<name>A0ABC9BC79_9POAL</name>
<dbReference type="Proteomes" id="UP001497457">
    <property type="component" value="Chromosome 25rd"/>
</dbReference>
<dbReference type="Pfam" id="PF08387">
    <property type="entry name" value="FBD"/>
    <property type="match status" value="1"/>
</dbReference>
<dbReference type="Gene3D" id="3.80.10.10">
    <property type="entry name" value="Ribonuclease Inhibitor"/>
    <property type="match status" value="1"/>
</dbReference>
<dbReference type="SUPFAM" id="SSF52047">
    <property type="entry name" value="RNI-like"/>
    <property type="match status" value="1"/>
</dbReference>
<evidence type="ECO:0000256" key="1">
    <source>
        <dbReference type="SAM" id="MobiDB-lite"/>
    </source>
</evidence>
<dbReference type="PANTHER" id="PTHR32141">
    <property type="match status" value="1"/>
</dbReference>
<gene>
    <name evidence="4" type="ORF">URODEC1_LOCUS63794</name>
</gene>
<evidence type="ECO:0000313" key="5">
    <source>
        <dbReference type="Proteomes" id="UP001497457"/>
    </source>
</evidence>
<dbReference type="SUPFAM" id="SSF81383">
    <property type="entry name" value="F-box domain"/>
    <property type="match status" value="1"/>
</dbReference>
<feature type="compositionally biased region" description="Polar residues" evidence="1">
    <location>
        <begin position="1"/>
        <end position="19"/>
    </location>
</feature>
<dbReference type="PANTHER" id="PTHR32141:SF179">
    <property type="entry name" value="F-BOX DOMAIN-CONTAINING PROTEIN"/>
    <property type="match status" value="1"/>
</dbReference>
<proteinExistence type="predicted"/>
<dbReference type="InterPro" id="IPR036047">
    <property type="entry name" value="F-box-like_dom_sf"/>
</dbReference>
<dbReference type="Pfam" id="PF24758">
    <property type="entry name" value="LRR_At5g56370"/>
    <property type="match status" value="1"/>
</dbReference>